<evidence type="ECO:0000256" key="1">
    <source>
        <dbReference type="SAM" id="SignalP"/>
    </source>
</evidence>
<dbReference type="RefSeq" id="WP_184570993.1">
    <property type="nucleotide sequence ID" value="NZ_JACHJL010000004.1"/>
</dbReference>
<sequence length="185" mass="19136">MRTLMGRLAGAAASVAMVVAFPLTANAAEKADVTPAPTTYASAASVATDPGLRLTGDQAGERATAAPPVAKKPATAQASWYYHITSSCRGYENSIVRGADYWGGGVRTTSSGTPVSCTSGYVQGCGISNAVGCNWNQGGRIALSSMVRDMALLAAHEFGHNWYGHSAQGCASWNSAYDVMKTTMC</sequence>
<evidence type="ECO:0000313" key="3">
    <source>
        <dbReference type="Proteomes" id="UP000588098"/>
    </source>
</evidence>
<gene>
    <name evidence="2" type="ORF">FHS42_002015</name>
</gene>
<name>A0A7W9UXK3_9ACTN</name>
<keyword evidence="3" id="KW-1185">Reference proteome</keyword>
<dbReference type="AlphaFoldDB" id="A0A7W9UXK3"/>
<evidence type="ECO:0000313" key="2">
    <source>
        <dbReference type="EMBL" id="MBB5934965.1"/>
    </source>
</evidence>
<dbReference type="EMBL" id="JACHJL010000004">
    <property type="protein sequence ID" value="MBB5934965.1"/>
    <property type="molecule type" value="Genomic_DNA"/>
</dbReference>
<reference evidence="2 3" key="1">
    <citation type="submission" date="2020-08" db="EMBL/GenBank/DDBJ databases">
        <title>Genomic Encyclopedia of Type Strains, Phase III (KMG-III): the genomes of soil and plant-associated and newly described type strains.</title>
        <authorList>
            <person name="Whitman W."/>
        </authorList>
    </citation>
    <scope>NUCLEOTIDE SEQUENCE [LARGE SCALE GENOMIC DNA]</scope>
    <source>
        <strain evidence="2 3">CECT 8305</strain>
    </source>
</reference>
<feature type="signal peptide" evidence="1">
    <location>
        <begin position="1"/>
        <end position="27"/>
    </location>
</feature>
<dbReference type="Proteomes" id="UP000588098">
    <property type="component" value="Unassembled WGS sequence"/>
</dbReference>
<comment type="caution">
    <text evidence="2">The sequence shown here is derived from an EMBL/GenBank/DDBJ whole genome shotgun (WGS) entry which is preliminary data.</text>
</comment>
<protein>
    <submittedName>
        <fullName evidence="2">Uncharacterized protein</fullName>
    </submittedName>
</protein>
<keyword evidence="1" id="KW-0732">Signal</keyword>
<accession>A0A7W9UXK3</accession>
<organism evidence="2 3">
    <name type="scientific">Streptomyces zagrosensis</name>
    <dbReference type="NCBI Taxonomy" id="1042984"/>
    <lineage>
        <taxon>Bacteria</taxon>
        <taxon>Bacillati</taxon>
        <taxon>Actinomycetota</taxon>
        <taxon>Actinomycetes</taxon>
        <taxon>Kitasatosporales</taxon>
        <taxon>Streptomycetaceae</taxon>
        <taxon>Streptomyces</taxon>
    </lineage>
</organism>
<feature type="chain" id="PRO_5031172904" evidence="1">
    <location>
        <begin position="28"/>
        <end position="185"/>
    </location>
</feature>
<proteinExistence type="predicted"/>